<dbReference type="AlphaFoldDB" id="A0A0E9PVI3"/>
<reference evidence="1" key="1">
    <citation type="submission" date="2014-11" db="EMBL/GenBank/DDBJ databases">
        <authorList>
            <person name="Amaro Gonzalez C."/>
        </authorList>
    </citation>
    <scope>NUCLEOTIDE SEQUENCE</scope>
</reference>
<dbReference type="EMBL" id="GBXM01100063">
    <property type="protein sequence ID" value="JAH08514.1"/>
    <property type="molecule type" value="Transcribed_RNA"/>
</dbReference>
<accession>A0A0E9PVI3</accession>
<sequence length="41" mass="4773">METDMVKCAQMITFVFSALPSSFTYDQKMCQKQVKHKNRGN</sequence>
<evidence type="ECO:0000313" key="1">
    <source>
        <dbReference type="EMBL" id="JAH08514.1"/>
    </source>
</evidence>
<name>A0A0E9PVI3_ANGAN</name>
<proteinExistence type="predicted"/>
<reference evidence="1" key="2">
    <citation type="journal article" date="2015" name="Fish Shellfish Immunol.">
        <title>Early steps in the European eel (Anguilla anguilla)-Vibrio vulnificus interaction in the gills: Role of the RtxA13 toxin.</title>
        <authorList>
            <person name="Callol A."/>
            <person name="Pajuelo D."/>
            <person name="Ebbesson L."/>
            <person name="Teles M."/>
            <person name="MacKenzie S."/>
            <person name="Amaro C."/>
        </authorList>
    </citation>
    <scope>NUCLEOTIDE SEQUENCE</scope>
</reference>
<organism evidence="1">
    <name type="scientific">Anguilla anguilla</name>
    <name type="common">European freshwater eel</name>
    <name type="synonym">Muraena anguilla</name>
    <dbReference type="NCBI Taxonomy" id="7936"/>
    <lineage>
        <taxon>Eukaryota</taxon>
        <taxon>Metazoa</taxon>
        <taxon>Chordata</taxon>
        <taxon>Craniata</taxon>
        <taxon>Vertebrata</taxon>
        <taxon>Euteleostomi</taxon>
        <taxon>Actinopterygii</taxon>
        <taxon>Neopterygii</taxon>
        <taxon>Teleostei</taxon>
        <taxon>Anguilliformes</taxon>
        <taxon>Anguillidae</taxon>
        <taxon>Anguilla</taxon>
    </lineage>
</organism>
<protein>
    <submittedName>
        <fullName evidence="1">Uncharacterized protein</fullName>
    </submittedName>
</protein>